<name>A0A183F357_HELPZ</name>
<evidence type="ECO:0000313" key="3">
    <source>
        <dbReference type="Proteomes" id="UP000050761"/>
    </source>
</evidence>
<feature type="compositionally biased region" description="Basic and acidic residues" evidence="1">
    <location>
        <begin position="118"/>
        <end position="128"/>
    </location>
</feature>
<accession>A0A183F357</accession>
<evidence type="ECO:0000256" key="1">
    <source>
        <dbReference type="SAM" id="MobiDB-lite"/>
    </source>
</evidence>
<evidence type="ECO:0000313" key="2">
    <source>
        <dbReference type="EMBL" id="VDO18979.1"/>
    </source>
</evidence>
<feature type="region of interest" description="Disordered" evidence="1">
    <location>
        <begin position="118"/>
        <end position="140"/>
    </location>
</feature>
<organism evidence="3 4">
    <name type="scientific">Heligmosomoides polygyrus</name>
    <name type="common">Parasitic roundworm</name>
    <dbReference type="NCBI Taxonomy" id="6339"/>
    <lineage>
        <taxon>Eukaryota</taxon>
        <taxon>Metazoa</taxon>
        <taxon>Ecdysozoa</taxon>
        <taxon>Nematoda</taxon>
        <taxon>Chromadorea</taxon>
        <taxon>Rhabditida</taxon>
        <taxon>Rhabditina</taxon>
        <taxon>Rhabditomorpha</taxon>
        <taxon>Strongyloidea</taxon>
        <taxon>Heligmosomidae</taxon>
        <taxon>Heligmosomoides</taxon>
    </lineage>
</organism>
<dbReference type="EMBL" id="UZAH01000454">
    <property type="protein sequence ID" value="VDO18979.1"/>
    <property type="molecule type" value="Genomic_DNA"/>
</dbReference>
<proteinExistence type="predicted"/>
<dbReference type="WBParaSite" id="HPBE_0000059901-mRNA-1">
    <property type="protein sequence ID" value="HPBE_0000059901-mRNA-1"/>
    <property type="gene ID" value="HPBE_0000059901"/>
</dbReference>
<keyword evidence="3" id="KW-1185">Reference proteome</keyword>
<evidence type="ECO:0000313" key="4">
    <source>
        <dbReference type="WBParaSite" id="HPBE_0000059901-mRNA-1"/>
    </source>
</evidence>
<gene>
    <name evidence="2" type="ORF">HPBE_LOCUS597</name>
</gene>
<accession>A0A3P7TFZ2</accession>
<protein>
    <submittedName>
        <fullName evidence="2 4">Uncharacterized protein</fullName>
    </submittedName>
</protein>
<sequence length="182" mass="20359">MSLVTNQPQIGAPDDLLLSPRNLLAVETFCFYATRPYIIAESPPPYVLDPGLVLVKNRSRPGGEERRQPAKEDQIQTTAVTRITLVALRTASSPRPPISPTPDVIVIVHRSTSSFLHRMDDDTSDRIDRRRNRRPPPCPRAILRRHVAPRISPLPLILDPFLFSAPLCVHADFATLRAADFT</sequence>
<reference evidence="2 3" key="1">
    <citation type="submission" date="2018-11" db="EMBL/GenBank/DDBJ databases">
        <authorList>
            <consortium name="Pathogen Informatics"/>
        </authorList>
    </citation>
    <scope>NUCLEOTIDE SEQUENCE [LARGE SCALE GENOMIC DNA]</scope>
</reference>
<dbReference type="Proteomes" id="UP000050761">
    <property type="component" value="Unassembled WGS sequence"/>
</dbReference>
<reference evidence="4" key="2">
    <citation type="submission" date="2019-09" db="UniProtKB">
        <authorList>
            <consortium name="WormBaseParasite"/>
        </authorList>
    </citation>
    <scope>IDENTIFICATION</scope>
</reference>
<dbReference type="AlphaFoldDB" id="A0A183F357"/>